<proteinExistence type="inferred from homology"/>
<comment type="similarity">
    <text evidence="1">Belongs to the GcvT family.</text>
</comment>
<dbReference type="InterPro" id="IPR006222">
    <property type="entry name" value="GCVT_N"/>
</dbReference>
<comment type="caution">
    <text evidence="6">The sequence shown here is derived from an EMBL/GenBank/DDBJ whole genome shotgun (WGS) entry which is preliminary data.</text>
</comment>
<evidence type="ECO:0000259" key="5">
    <source>
        <dbReference type="Pfam" id="PF16350"/>
    </source>
</evidence>
<dbReference type="InterPro" id="IPR013977">
    <property type="entry name" value="GcvT_C"/>
</dbReference>
<evidence type="ECO:0000313" key="6">
    <source>
        <dbReference type="EMBL" id="CAI5438536.1"/>
    </source>
</evidence>
<dbReference type="Gene3D" id="3.30.9.10">
    <property type="entry name" value="D-Amino Acid Oxidase, subunit A, domain 2"/>
    <property type="match status" value="1"/>
</dbReference>
<feature type="domain" description="GCVT N-terminal" evidence="3">
    <location>
        <begin position="443"/>
        <end position="728"/>
    </location>
</feature>
<dbReference type="GO" id="GO:0005739">
    <property type="term" value="C:mitochondrion"/>
    <property type="evidence" value="ECO:0007669"/>
    <property type="project" value="TreeGrafter"/>
</dbReference>
<dbReference type="InterPro" id="IPR036188">
    <property type="entry name" value="FAD/NAD-bd_sf"/>
</dbReference>
<reference evidence="6" key="1">
    <citation type="submission" date="2022-11" db="EMBL/GenBank/DDBJ databases">
        <authorList>
            <person name="Kikuchi T."/>
        </authorList>
    </citation>
    <scope>NUCLEOTIDE SEQUENCE</scope>
    <source>
        <strain evidence="6">PS1010</strain>
    </source>
</reference>
<dbReference type="InterPro" id="IPR032503">
    <property type="entry name" value="FAO_M"/>
</dbReference>
<dbReference type="SUPFAM" id="SSF51905">
    <property type="entry name" value="FAD/NAD(P)-binding domain"/>
    <property type="match status" value="1"/>
</dbReference>
<gene>
    <name evidence="6" type="ORF">CAMP_LOCUS1173</name>
</gene>
<protein>
    <recommendedName>
        <fullName evidence="8">Pyruvate dehydrogenase phosphatase regulatory subunit, mitochondrial</fullName>
    </recommendedName>
</protein>
<dbReference type="Gene3D" id="2.40.30.110">
    <property type="entry name" value="Aminomethyltransferase beta-barrel domains"/>
    <property type="match status" value="1"/>
</dbReference>
<dbReference type="Gene3D" id="3.30.70.1400">
    <property type="entry name" value="Aminomethyltransferase beta-barrel domains"/>
    <property type="match status" value="1"/>
</dbReference>
<keyword evidence="7" id="KW-1185">Reference proteome</keyword>
<dbReference type="SUPFAM" id="SSF101790">
    <property type="entry name" value="Aminomethyltransferase beta-barrel domain"/>
    <property type="match status" value="1"/>
</dbReference>
<sequence>MLHFQRRFLSTKFTSSADVVICGGGISGTSLAYHLAKRGKKVCLFEKDAVGCSGATGLSAGLVSAPIFWQDVGLQTIAQESMNLYSEMAKSSKFRFVKCGRTYFATSMTNEIVLRRMYSRGIVHNDSVELIDCQSEMLARWPFLQTEDIQLALYSPEDVALDPVALCQHLAATAKDYGAQIYENSTVSEVMLGDEGQVYGIDTTHGFVETSNFVDAAGIWSGSHLIKSLPHQHVQTAIYPCTYSYIHTSKLPTGAVIDSTPIFNDLDANIMLRTTSFKTLAAGFAEDSIRPLARQTNNSTTWVHPEPDWNKFDPNLDKLIHRCPMLGNVNHGDLICGMEAYTPDKLPTIGESSQARGYYMMCGMNGQGLSLAGGLGKLLSEIICDGVAKTADVTRVDVGRFVDLHANSQYLIERTPEVAAMTYSNLYHSHQCHTARNLRMAPIYHQLKDAGAVFGEIMGYERPLWFAKSAQSHKNALMRGQDTLIGKPEWFDRVASEYEACRERVGLIDMSSFAKYDITGPDALKFLQYLCSANVDEPIGTTVYTGMQHQQGGYVTDCTLSRLGDNKFFMVAPTIQQERCLVWMKKWAEKLGSKVHVQDVTGAYTALDLIGPSSRYLMQDVTGLSMTSNEFPTFRCQEINIGMATGIRAISVTHCGELGWVIYIPNEMAQNVYDKVISAGQEYSLQHAGYYTLRQLRIEKFYVYWGQDINATVTPVECGRLFRVDFKKDFIGKAALEEQLERGVSKRFVQLLIDNHDKETDPWPQGGETLYRDGRPCGLTTSAAYGFTLGCQVCIAVIENKEFGVSAEFINRGSYELDIAGKRFAVRVNLHSPTLPMISSEHPLHYRPTQ</sequence>
<dbReference type="AlphaFoldDB" id="A0A9P1I5N1"/>
<name>A0A9P1I5N1_9PELO</name>
<evidence type="ECO:0008006" key="8">
    <source>
        <dbReference type="Google" id="ProtNLM"/>
    </source>
</evidence>
<dbReference type="Gene3D" id="3.50.50.60">
    <property type="entry name" value="FAD/NAD(P)-binding domain"/>
    <property type="match status" value="1"/>
</dbReference>
<dbReference type="InterPro" id="IPR028896">
    <property type="entry name" value="GcvT/YgfZ/DmdA"/>
</dbReference>
<dbReference type="OrthoDB" id="429143at2759"/>
<evidence type="ECO:0000256" key="1">
    <source>
        <dbReference type="ARBA" id="ARBA00008609"/>
    </source>
</evidence>
<dbReference type="Pfam" id="PF01571">
    <property type="entry name" value="GCV_T"/>
    <property type="match status" value="1"/>
</dbReference>
<dbReference type="Proteomes" id="UP001152747">
    <property type="component" value="Unassembled WGS sequence"/>
</dbReference>
<dbReference type="SUPFAM" id="SSF54373">
    <property type="entry name" value="FAD-linked reductases, C-terminal domain"/>
    <property type="match status" value="1"/>
</dbReference>
<dbReference type="Gene3D" id="3.30.1360.120">
    <property type="entry name" value="Probable tRNA modification gtpase trme, domain 1"/>
    <property type="match status" value="1"/>
</dbReference>
<dbReference type="InterPro" id="IPR006076">
    <property type="entry name" value="FAD-dep_OxRdtase"/>
</dbReference>
<dbReference type="InterPro" id="IPR029043">
    <property type="entry name" value="GcvT/YgfZ_C"/>
</dbReference>
<dbReference type="SUPFAM" id="SSF103025">
    <property type="entry name" value="Folate-binding domain"/>
    <property type="match status" value="1"/>
</dbReference>
<evidence type="ECO:0000259" key="3">
    <source>
        <dbReference type="Pfam" id="PF01571"/>
    </source>
</evidence>
<dbReference type="PANTHER" id="PTHR43757:SF15">
    <property type="entry name" value="PYRUVATE DEHYDROGENASE PHOSPHATASE REGULATORY SUBUNIT, MITOCHONDRIAL-LIKE"/>
    <property type="match status" value="1"/>
</dbReference>
<accession>A0A9P1I5N1</accession>
<feature type="domain" description="FAD dependent oxidoreductase" evidence="2">
    <location>
        <begin position="18"/>
        <end position="381"/>
    </location>
</feature>
<dbReference type="EMBL" id="CANHGI010000001">
    <property type="protein sequence ID" value="CAI5438536.1"/>
    <property type="molecule type" value="Genomic_DNA"/>
</dbReference>
<evidence type="ECO:0000259" key="2">
    <source>
        <dbReference type="Pfam" id="PF01266"/>
    </source>
</evidence>
<evidence type="ECO:0000313" key="7">
    <source>
        <dbReference type="Proteomes" id="UP001152747"/>
    </source>
</evidence>
<dbReference type="PANTHER" id="PTHR43757">
    <property type="entry name" value="AMINOMETHYLTRANSFERASE"/>
    <property type="match status" value="1"/>
</dbReference>
<dbReference type="Pfam" id="PF01266">
    <property type="entry name" value="DAO"/>
    <property type="match status" value="1"/>
</dbReference>
<organism evidence="6 7">
    <name type="scientific">Caenorhabditis angaria</name>
    <dbReference type="NCBI Taxonomy" id="860376"/>
    <lineage>
        <taxon>Eukaryota</taxon>
        <taxon>Metazoa</taxon>
        <taxon>Ecdysozoa</taxon>
        <taxon>Nematoda</taxon>
        <taxon>Chromadorea</taxon>
        <taxon>Rhabditida</taxon>
        <taxon>Rhabditina</taxon>
        <taxon>Rhabditomorpha</taxon>
        <taxon>Rhabditoidea</taxon>
        <taxon>Rhabditidae</taxon>
        <taxon>Peloderinae</taxon>
        <taxon>Caenorhabditis</taxon>
    </lineage>
</organism>
<evidence type="ECO:0000259" key="4">
    <source>
        <dbReference type="Pfam" id="PF08669"/>
    </source>
</evidence>
<feature type="domain" description="Aminomethyltransferase C-terminal" evidence="4">
    <location>
        <begin position="746"/>
        <end position="828"/>
    </location>
</feature>
<dbReference type="InterPro" id="IPR027266">
    <property type="entry name" value="TrmE/GcvT-like"/>
</dbReference>
<feature type="domain" description="FAD dependent oxidoreductase central" evidence="5">
    <location>
        <begin position="390"/>
        <end position="440"/>
    </location>
</feature>
<dbReference type="Pfam" id="PF16350">
    <property type="entry name" value="FAO_M"/>
    <property type="match status" value="1"/>
</dbReference>
<dbReference type="Pfam" id="PF08669">
    <property type="entry name" value="GCV_T_C"/>
    <property type="match status" value="1"/>
</dbReference>